<dbReference type="Proteomes" id="UP000266861">
    <property type="component" value="Unassembled WGS sequence"/>
</dbReference>
<comment type="caution">
    <text evidence="1">The sequence shown here is derived from an EMBL/GenBank/DDBJ whole genome shotgun (WGS) entry which is preliminary data.</text>
</comment>
<dbReference type="AlphaFoldDB" id="A0A397JI18"/>
<dbReference type="SUPFAM" id="SSF54897">
    <property type="entry name" value="Protease propeptides/inhibitors"/>
    <property type="match status" value="1"/>
</dbReference>
<organism evidence="1 2">
    <name type="scientific">Diversispora epigaea</name>
    <dbReference type="NCBI Taxonomy" id="1348612"/>
    <lineage>
        <taxon>Eukaryota</taxon>
        <taxon>Fungi</taxon>
        <taxon>Fungi incertae sedis</taxon>
        <taxon>Mucoromycota</taxon>
        <taxon>Glomeromycotina</taxon>
        <taxon>Glomeromycetes</taxon>
        <taxon>Diversisporales</taxon>
        <taxon>Diversisporaceae</taxon>
        <taxon>Diversispora</taxon>
    </lineage>
</organism>
<dbReference type="InterPro" id="IPR037045">
    <property type="entry name" value="S8pro/Inhibitor_I9_sf"/>
</dbReference>
<accession>A0A397JI18</accession>
<reference evidence="1 2" key="1">
    <citation type="submission" date="2018-08" db="EMBL/GenBank/DDBJ databases">
        <title>Genome and evolution of the arbuscular mycorrhizal fungus Diversispora epigaea (formerly Glomus versiforme) and its bacterial endosymbionts.</title>
        <authorList>
            <person name="Sun X."/>
            <person name="Fei Z."/>
            <person name="Harrison M."/>
        </authorList>
    </citation>
    <scope>NUCLEOTIDE SEQUENCE [LARGE SCALE GENOMIC DNA]</scope>
    <source>
        <strain evidence="1 2">IT104</strain>
    </source>
</reference>
<proteinExistence type="predicted"/>
<name>A0A397JI18_9GLOM</name>
<sequence length="77" mass="8611">MPEINKIIRFKNDTSVSVLEEVAQKIKEAGGTITGKTTITGKVLMYKIDSDTITTFVTDHSEHIEEVEDDKTVTIQK</sequence>
<gene>
    <name evidence="1" type="ORF">Glove_74g23</name>
</gene>
<evidence type="ECO:0000313" key="2">
    <source>
        <dbReference type="Proteomes" id="UP000266861"/>
    </source>
</evidence>
<dbReference type="OrthoDB" id="2446400at2759"/>
<evidence type="ECO:0008006" key="3">
    <source>
        <dbReference type="Google" id="ProtNLM"/>
    </source>
</evidence>
<protein>
    <recommendedName>
        <fullName evidence="3">Inhibitor I9 domain-containing protein</fullName>
    </recommendedName>
</protein>
<dbReference type="EMBL" id="PQFF01000070">
    <property type="protein sequence ID" value="RHZ84804.1"/>
    <property type="molecule type" value="Genomic_DNA"/>
</dbReference>
<dbReference type="Gene3D" id="3.30.70.80">
    <property type="entry name" value="Peptidase S8 propeptide/proteinase inhibitor I9"/>
    <property type="match status" value="1"/>
</dbReference>
<keyword evidence="2" id="KW-1185">Reference proteome</keyword>
<evidence type="ECO:0000313" key="1">
    <source>
        <dbReference type="EMBL" id="RHZ84804.1"/>
    </source>
</evidence>